<keyword evidence="6 7" id="KW-0961">Cell wall biogenesis/degradation</keyword>
<dbReference type="NCBIfam" id="TIGR00247">
    <property type="entry name" value="endolytic transglycosylase MltG"/>
    <property type="match status" value="1"/>
</dbReference>
<accession>A0A1F5GRV6</accession>
<evidence type="ECO:0000256" key="1">
    <source>
        <dbReference type="ARBA" id="ARBA00022475"/>
    </source>
</evidence>
<evidence type="ECO:0000256" key="6">
    <source>
        <dbReference type="ARBA" id="ARBA00023316"/>
    </source>
</evidence>
<dbReference type="GO" id="GO:0008932">
    <property type="term" value="F:lytic endotransglycosylase activity"/>
    <property type="evidence" value="ECO:0007669"/>
    <property type="project" value="UniProtKB-UniRule"/>
</dbReference>
<evidence type="ECO:0000256" key="7">
    <source>
        <dbReference type="HAMAP-Rule" id="MF_02065"/>
    </source>
</evidence>
<comment type="function">
    <text evidence="7">Functions as a peptidoglycan terminase that cleaves nascent peptidoglycan strands endolytically to terminate their elongation.</text>
</comment>
<proteinExistence type="inferred from homology"/>
<evidence type="ECO:0000313" key="8">
    <source>
        <dbReference type="EMBL" id="OGD94612.1"/>
    </source>
</evidence>
<evidence type="ECO:0000313" key="9">
    <source>
        <dbReference type="Proteomes" id="UP000178336"/>
    </source>
</evidence>
<comment type="catalytic activity">
    <reaction evidence="7">
        <text>a peptidoglycan chain = a peptidoglycan chain with N-acetyl-1,6-anhydromuramyl-[peptide] at the reducing end + a peptidoglycan chain with N-acetylglucosamine at the non-reducing end.</text>
        <dbReference type="EC" id="4.2.2.29"/>
    </reaction>
</comment>
<feature type="site" description="Important for catalytic activity" evidence="7">
    <location>
        <position position="211"/>
    </location>
</feature>
<comment type="similarity">
    <text evidence="7">Belongs to the transglycosylase MltG family.</text>
</comment>
<keyword evidence="5 7" id="KW-0456">Lyase</keyword>
<dbReference type="GO" id="GO:0005886">
    <property type="term" value="C:plasma membrane"/>
    <property type="evidence" value="ECO:0007669"/>
    <property type="project" value="UniProtKB-UniRule"/>
</dbReference>
<dbReference type="GO" id="GO:0071555">
    <property type="term" value="P:cell wall organization"/>
    <property type="evidence" value="ECO:0007669"/>
    <property type="project" value="UniProtKB-KW"/>
</dbReference>
<organism evidence="8 9">
    <name type="scientific">Candidatus Curtissbacteria bacterium RIFCSPLOWO2_01_FULL_37_9</name>
    <dbReference type="NCBI Taxonomy" id="1797724"/>
    <lineage>
        <taxon>Bacteria</taxon>
        <taxon>Candidatus Curtissiibacteriota</taxon>
    </lineage>
</organism>
<keyword evidence="4 7" id="KW-0472">Membrane</keyword>
<dbReference type="STRING" id="1797724.A3A48_02970"/>
<evidence type="ECO:0000256" key="5">
    <source>
        <dbReference type="ARBA" id="ARBA00023239"/>
    </source>
</evidence>
<comment type="caution">
    <text evidence="8">The sequence shown here is derived from an EMBL/GenBank/DDBJ whole genome shotgun (WGS) entry which is preliminary data.</text>
</comment>
<dbReference type="GO" id="GO:0009252">
    <property type="term" value="P:peptidoglycan biosynthetic process"/>
    <property type="evidence" value="ECO:0007669"/>
    <property type="project" value="UniProtKB-UniRule"/>
</dbReference>
<evidence type="ECO:0000256" key="2">
    <source>
        <dbReference type="ARBA" id="ARBA00022692"/>
    </source>
</evidence>
<evidence type="ECO:0000256" key="3">
    <source>
        <dbReference type="ARBA" id="ARBA00022989"/>
    </source>
</evidence>
<keyword evidence="3 7" id="KW-1133">Transmembrane helix</keyword>
<keyword evidence="2 7" id="KW-0812">Transmembrane</keyword>
<gene>
    <name evidence="7" type="primary">mltG</name>
    <name evidence="8" type="ORF">A3A48_02970</name>
</gene>
<dbReference type="EC" id="4.2.2.29" evidence="7"/>
<evidence type="ECO:0000256" key="4">
    <source>
        <dbReference type="ARBA" id="ARBA00023136"/>
    </source>
</evidence>
<protein>
    <recommendedName>
        <fullName evidence="7">Endolytic murein transglycosylase</fullName>
        <ecNumber evidence="7">4.2.2.29</ecNumber>
    </recommendedName>
    <alternativeName>
        <fullName evidence="7">Peptidoglycan lytic transglycosylase</fullName>
    </alternativeName>
    <alternativeName>
        <fullName evidence="7">Peptidoglycan polymerization terminase</fullName>
    </alternativeName>
</protein>
<dbReference type="AlphaFoldDB" id="A0A1F5GRV6"/>
<keyword evidence="1 7" id="KW-1003">Cell membrane</keyword>
<dbReference type="CDD" id="cd08010">
    <property type="entry name" value="MltG_like"/>
    <property type="match status" value="1"/>
</dbReference>
<dbReference type="Pfam" id="PF02618">
    <property type="entry name" value="YceG"/>
    <property type="match status" value="1"/>
</dbReference>
<dbReference type="Gene3D" id="3.30.1490.480">
    <property type="entry name" value="Endolytic murein transglycosylase"/>
    <property type="match status" value="1"/>
</dbReference>
<name>A0A1F5GRV6_9BACT</name>
<dbReference type="PANTHER" id="PTHR30518">
    <property type="entry name" value="ENDOLYTIC MUREIN TRANSGLYCOSYLASE"/>
    <property type="match status" value="1"/>
</dbReference>
<dbReference type="Proteomes" id="UP000178336">
    <property type="component" value="Unassembled WGS sequence"/>
</dbReference>
<reference evidence="8 9" key="1">
    <citation type="journal article" date="2016" name="Nat. Commun.">
        <title>Thousands of microbial genomes shed light on interconnected biogeochemical processes in an aquifer system.</title>
        <authorList>
            <person name="Anantharaman K."/>
            <person name="Brown C.T."/>
            <person name="Hug L.A."/>
            <person name="Sharon I."/>
            <person name="Castelle C.J."/>
            <person name="Probst A.J."/>
            <person name="Thomas B.C."/>
            <person name="Singh A."/>
            <person name="Wilkins M.J."/>
            <person name="Karaoz U."/>
            <person name="Brodie E.L."/>
            <person name="Williams K.H."/>
            <person name="Hubbard S.S."/>
            <person name="Banfield J.F."/>
        </authorList>
    </citation>
    <scope>NUCLEOTIDE SEQUENCE [LARGE SCALE GENOMIC DNA]</scope>
</reference>
<dbReference type="EMBL" id="MFBN01000044">
    <property type="protein sequence ID" value="OGD94612.1"/>
    <property type="molecule type" value="Genomic_DNA"/>
</dbReference>
<dbReference type="Gene3D" id="3.30.160.60">
    <property type="entry name" value="Classic Zinc Finger"/>
    <property type="match status" value="1"/>
</dbReference>
<dbReference type="InterPro" id="IPR003770">
    <property type="entry name" value="MLTG-like"/>
</dbReference>
<sequence length="330" mass="37605">MIKKKFHVFIIVIIILILAPLALNKYYNFLLEPNSSDAGDIIFIINPGQSVPQIAQNLEKSGLIKNAFAFKLLISQMGIGKNIQAGDFRISANLSSRDIAEELTHGAIDIWITLPEGIRIEEQAQKLQEKLQFSQNDIFQFDKNEFIKLAKEGYMFPDTYLIPKDATAEFVFNKLMDTFEQKVDINMLKKGSENNLTEHEIIILASIIEREGKSDQDRPIIAGVLMNRIKAGLPLQVDATVQYAKGYDASNNSWWPQISQIDYQAVKSNYNTYLYLGLPPGPISNPGLESIRAAVQPENTDYFYYLHDLDEKVHFAKTIEEHNQNIQKYR</sequence>
<dbReference type="HAMAP" id="MF_02065">
    <property type="entry name" value="MltG"/>
    <property type="match status" value="1"/>
</dbReference>
<dbReference type="PANTHER" id="PTHR30518:SF2">
    <property type="entry name" value="ENDOLYTIC MUREIN TRANSGLYCOSYLASE"/>
    <property type="match status" value="1"/>
</dbReference>